<dbReference type="AlphaFoldDB" id="A0A6L2NJX5"/>
<accession>A0A6L2NJX5</accession>
<keyword evidence="2" id="KW-1133">Transmembrane helix</keyword>
<evidence type="ECO:0000259" key="4">
    <source>
        <dbReference type="Pfam" id="PF22936"/>
    </source>
</evidence>
<gene>
    <name evidence="5" type="ORF">Tci_058506</name>
</gene>
<evidence type="ECO:0000259" key="3">
    <source>
        <dbReference type="Pfam" id="PF13976"/>
    </source>
</evidence>
<organism evidence="5">
    <name type="scientific">Tanacetum cinerariifolium</name>
    <name type="common">Dalmatian daisy</name>
    <name type="synonym">Chrysanthemum cinerariifolium</name>
    <dbReference type="NCBI Taxonomy" id="118510"/>
    <lineage>
        <taxon>Eukaryota</taxon>
        <taxon>Viridiplantae</taxon>
        <taxon>Streptophyta</taxon>
        <taxon>Embryophyta</taxon>
        <taxon>Tracheophyta</taxon>
        <taxon>Spermatophyta</taxon>
        <taxon>Magnoliopsida</taxon>
        <taxon>eudicotyledons</taxon>
        <taxon>Gunneridae</taxon>
        <taxon>Pentapetalae</taxon>
        <taxon>asterids</taxon>
        <taxon>campanulids</taxon>
        <taxon>Asterales</taxon>
        <taxon>Asteraceae</taxon>
        <taxon>Asteroideae</taxon>
        <taxon>Anthemideae</taxon>
        <taxon>Anthemidinae</taxon>
        <taxon>Tanacetum</taxon>
    </lineage>
</organism>
<feature type="compositionally biased region" description="Acidic residues" evidence="1">
    <location>
        <begin position="589"/>
        <end position="598"/>
    </location>
</feature>
<dbReference type="Pfam" id="PF22936">
    <property type="entry name" value="Pol_BBD"/>
    <property type="match status" value="1"/>
</dbReference>
<feature type="transmembrane region" description="Helical" evidence="2">
    <location>
        <begin position="548"/>
        <end position="565"/>
    </location>
</feature>
<dbReference type="InterPro" id="IPR025724">
    <property type="entry name" value="GAG-pre-integrase_dom"/>
</dbReference>
<dbReference type="Pfam" id="PF13976">
    <property type="entry name" value="gag_pre-integrs"/>
    <property type="match status" value="1"/>
</dbReference>
<dbReference type="InterPro" id="IPR054722">
    <property type="entry name" value="PolX-like_BBD"/>
</dbReference>
<dbReference type="EMBL" id="BKCJ010009343">
    <property type="protein sequence ID" value="GEU86528.1"/>
    <property type="molecule type" value="Genomic_DNA"/>
</dbReference>
<sequence>MAVRDFMKFFKKRGVSCDNHIMKKRHFKEAEMTRMANVIGNVLDAETRIILSENVRNHLEIRTKKHSLEVLGAIAVRKMMKRLKTKPVSWLMHLARIDLEPDKRIKDSGCSKHMMGNQKLFSTYKAYNRGNVIFGSNLRGNIISKGIRKSGLYVMKLRKKPKDKIYLTKIMENFILWHGKLGHVNMRLIQSLASKELFRNLPKLRCLELLYMDLFGPSTVRNYRGNLYTLVIVDNYSSKAYIILNKHTMKIEESLNMTFNETPPSSKRLPLVDDDLDEEEAIKVTERKNLENDIEDETLEVDKVFNIKESNNHPLDNEELRQLEEYMNELDDEFMHLSLMVIEMVEEKIRAQEIKNSKNTKFPDAMEAESSNVFRPCDTTIPPSYSIPLPPPHIYQDDLEDPDVIDMTIKGYDIPKAFHSNGHKTSLSELVEFKCSNYDDFVGPQWANLFQTNEPVYQELVREFFASFEFNEYHSRTNPTCEGISAAIVRREEDWGPFWPTIDNDRFIIRFTVVGSIRDTRVRLAHRFLTTIISGRGSSAHRITSLDIFYLYCIYSIGVVCNIPFRPTRYLKREMIEALSVEPGVGDNSGDEEEDEEVGDHAGEYMDISKRAWLEC</sequence>
<proteinExistence type="predicted"/>
<feature type="region of interest" description="Disordered" evidence="1">
    <location>
        <begin position="582"/>
        <end position="601"/>
    </location>
</feature>
<keyword evidence="2" id="KW-0812">Transmembrane</keyword>
<evidence type="ECO:0000256" key="2">
    <source>
        <dbReference type="SAM" id="Phobius"/>
    </source>
</evidence>
<evidence type="ECO:0000313" key="5">
    <source>
        <dbReference type="EMBL" id="GEU86528.1"/>
    </source>
</evidence>
<reference evidence="5" key="1">
    <citation type="journal article" date="2019" name="Sci. Rep.">
        <title>Draft genome of Tanacetum cinerariifolium, the natural source of mosquito coil.</title>
        <authorList>
            <person name="Yamashiro T."/>
            <person name="Shiraishi A."/>
            <person name="Satake H."/>
            <person name="Nakayama K."/>
        </authorList>
    </citation>
    <scope>NUCLEOTIDE SEQUENCE</scope>
</reference>
<comment type="caution">
    <text evidence="5">The sequence shown here is derived from an EMBL/GenBank/DDBJ whole genome shotgun (WGS) entry which is preliminary data.</text>
</comment>
<feature type="domain" description="GAG-pre-integrase" evidence="3">
    <location>
        <begin position="151"/>
        <end position="204"/>
    </location>
</feature>
<name>A0A6L2NJX5_TANCI</name>
<keyword evidence="2" id="KW-0472">Membrane</keyword>
<protein>
    <submittedName>
        <fullName evidence="5">Uncharacterized protein</fullName>
    </submittedName>
</protein>
<evidence type="ECO:0000256" key="1">
    <source>
        <dbReference type="SAM" id="MobiDB-lite"/>
    </source>
</evidence>
<feature type="domain" description="Retrovirus-related Pol polyprotein from transposon TNT 1-94-like beta-barrel" evidence="4">
    <location>
        <begin position="106"/>
        <end position="146"/>
    </location>
</feature>